<keyword evidence="3" id="KW-1185">Reference proteome</keyword>
<organism evidence="2 3">
    <name type="scientific">Vreelandella malpeensis</name>
    <dbReference type="NCBI Taxonomy" id="1172368"/>
    <lineage>
        <taxon>Bacteria</taxon>
        <taxon>Pseudomonadati</taxon>
        <taxon>Pseudomonadota</taxon>
        <taxon>Gammaproteobacteria</taxon>
        <taxon>Oceanospirillales</taxon>
        <taxon>Halomonadaceae</taxon>
        <taxon>Vreelandella</taxon>
    </lineage>
</organism>
<dbReference type="SUPFAM" id="SSF159594">
    <property type="entry name" value="XCC0632-like"/>
    <property type="match status" value="1"/>
</dbReference>
<protein>
    <submittedName>
        <fullName evidence="2">Membrane integrity-associated transporter subunit PqiC</fullName>
    </submittedName>
</protein>
<gene>
    <name evidence="2" type="ORF">GEV37_16490</name>
</gene>
<dbReference type="InterPro" id="IPR005586">
    <property type="entry name" value="ABC_trans_aux"/>
</dbReference>
<accession>A0ABS8DXQ6</accession>
<evidence type="ECO:0000313" key="3">
    <source>
        <dbReference type="Proteomes" id="UP001319882"/>
    </source>
</evidence>
<dbReference type="Pfam" id="PF03886">
    <property type="entry name" value="ABC_trans_aux"/>
    <property type="match status" value="1"/>
</dbReference>
<dbReference type="Gene3D" id="3.40.50.10610">
    <property type="entry name" value="ABC-type transport auxiliary lipoprotein component"/>
    <property type="match status" value="1"/>
</dbReference>
<evidence type="ECO:0000313" key="2">
    <source>
        <dbReference type="EMBL" id="MCB8890713.1"/>
    </source>
</evidence>
<comment type="caution">
    <text evidence="2">The sequence shown here is derived from an EMBL/GenBank/DDBJ whole genome shotgun (WGS) entry which is preliminary data.</text>
</comment>
<proteinExistence type="predicted"/>
<dbReference type="Proteomes" id="UP001319882">
    <property type="component" value="Unassembled WGS sequence"/>
</dbReference>
<dbReference type="PROSITE" id="PS51257">
    <property type="entry name" value="PROKAR_LIPOPROTEIN"/>
    <property type="match status" value="1"/>
</dbReference>
<dbReference type="RefSeq" id="WP_227391376.1">
    <property type="nucleotide sequence ID" value="NZ_JBHSCJ010000002.1"/>
</dbReference>
<dbReference type="EMBL" id="WHVL01000009">
    <property type="protein sequence ID" value="MCB8890713.1"/>
    <property type="molecule type" value="Genomic_DNA"/>
</dbReference>
<feature type="domain" description="ABC-type transport auxiliary lipoprotein component" evidence="1">
    <location>
        <begin position="30"/>
        <end position="187"/>
    </location>
</feature>
<reference evidence="2 3" key="1">
    <citation type="journal article" date="2021" name="Sci. Rep.">
        <title>Genome analysis of a halophilic bacterium Halomonas malpeensis YU-PRIM-29(T) reveals its exopolysaccharide and pigment producing capabilities.</title>
        <authorList>
            <person name="Athmika"/>
            <person name="Ghate S.D."/>
            <person name="Arun A.B."/>
            <person name="Rao S.S."/>
            <person name="Kumar S.T.A."/>
            <person name="Kandiyil M.K."/>
            <person name="Saptami K."/>
            <person name="Rekha P.D."/>
        </authorList>
    </citation>
    <scope>NUCLEOTIDE SEQUENCE [LARGE SCALE GENOMIC DNA]</scope>
    <source>
        <strain evidence="3">prim 29</strain>
    </source>
</reference>
<sequence length="206" mass="22284">MNTRSLATVALALGLGGCSILPESDPATLYRLPEPRLSAAASSSVLAGKRLGVATPEAGHLIGSNRIVVFPERNVVNVYEGARWHQDAPELIQSRLIDSLQRSKLFESVGVDRLPSDLVLLGELRHFQSEYDRTPPVAHVQLDVQLTGPNREPLASQIFEARARAQSVEIPDVVNAFGAASDTLTDELITWLASLAPSKLTSRIDD</sequence>
<name>A0ABS8DXQ6_9GAMM</name>
<evidence type="ECO:0000259" key="1">
    <source>
        <dbReference type="Pfam" id="PF03886"/>
    </source>
</evidence>